<dbReference type="EMBL" id="QTSX02007301">
    <property type="protein sequence ID" value="KAJ9048919.1"/>
    <property type="molecule type" value="Genomic_DNA"/>
</dbReference>
<protein>
    <submittedName>
        <fullName evidence="1">Uncharacterized protein</fullName>
    </submittedName>
</protein>
<name>A0ACC2RFU9_9FUNG</name>
<proteinExistence type="predicted"/>
<keyword evidence="2" id="KW-1185">Reference proteome</keyword>
<evidence type="ECO:0000313" key="1">
    <source>
        <dbReference type="EMBL" id="KAJ9048919.1"/>
    </source>
</evidence>
<organism evidence="1 2">
    <name type="scientific">Entomophthora muscae</name>
    <dbReference type="NCBI Taxonomy" id="34485"/>
    <lineage>
        <taxon>Eukaryota</taxon>
        <taxon>Fungi</taxon>
        <taxon>Fungi incertae sedis</taxon>
        <taxon>Zoopagomycota</taxon>
        <taxon>Entomophthoromycotina</taxon>
        <taxon>Entomophthoromycetes</taxon>
        <taxon>Entomophthorales</taxon>
        <taxon>Entomophthoraceae</taxon>
        <taxon>Entomophthora</taxon>
    </lineage>
</organism>
<accession>A0ACC2RFU9</accession>
<comment type="caution">
    <text evidence="1">The sequence shown here is derived from an EMBL/GenBank/DDBJ whole genome shotgun (WGS) entry which is preliminary data.</text>
</comment>
<dbReference type="Proteomes" id="UP001165960">
    <property type="component" value="Unassembled WGS sequence"/>
</dbReference>
<evidence type="ECO:0000313" key="2">
    <source>
        <dbReference type="Proteomes" id="UP001165960"/>
    </source>
</evidence>
<reference evidence="1" key="1">
    <citation type="submission" date="2022-04" db="EMBL/GenBank/DDBJ databases">
        <title>Genome of the entomopathogenic fungus Entomophthora muscae.</title>
        <authorList>
            <person name="Elya C."/>
            <person name="Lovett B.R."/>
            <person name="Lee E."/>
            <person name="Macias A.M."/>
            <person name="Hajek A.E."/>
            <person name="De Bivort B.L."/>
            <person name="Kasson M.T."/>
            <person name="De Fine Licht H.H."/>
            <person name="Stajich J.E."/>
        </authorList>
    </citation>
    <scope>NUCLEOTIDE SEQUENCE</scope>
    <source>
        <strain evidence="1">Berkeley</strain>
    </source>
</reference>
<sequence>MKALNDNNLNNQVQVFTYSGPRPGNLEYAKHLESLEIPIVRYSKRGDIVPHVAYQSMGFSQVGQEFFDNGYPMINLELVKCSTTLVEDPTCALSVRKFRATHHLTPLHMPLPIPPYC</sequence>
<gene>
    <name evidence="1" type="ORF">DSO57_1029908</name>
</gene>